<feature type="transmembrane region" description="Helical" evidence="9">
    <location>
        <begin position="361"/>
        <end position="379"/>
    </location>
</feature>
<evidence type="ECO:0000256" key="7">
    <source>
        <dbReference type="ARBA" id="ARBA00023180"/>
    </source>
</evidence>
<evidence type="ECO:0000256" key="9">
    <source>
        <dbReference type="SAM" id="Phobius"/>
    </source>
</evidence>
<reference evidence="11 12" key="1">
    <citation type="journal article" date="2004" name="Nature">
        <title>Genome evolution in yeasts.</title>
        <authorList>
            <consortium name="Genolevures"/>
            <person name="Dujon B."/>
            <person name="Sherman D."/>
            <person name="Fischer G."/>
            <person name="Durrens P."/>
            <person name="Casaregola S."/>
            <person name="Lafontaine I."/>
            <person name="de Montigny J."/>
            <person name="Marck C."/>
            <person name="Neuveglise C."/>
            <person name="Talla E."/>
            <person name="Goffard N."/>
            <person name="Frangeul L."/>
            <person name="Aigle M."/>
            <person name="Anthouard V."/>
            <person name="Babour A."/>
            <person name="Barbe V."/>
            <person name="Barnay S."/>
            <person name="Blanchin S."/>
            <person name="Beckerich J.M."/>
            <person name="Beyne E."/>
            <person name="Bleykasten C."/>
            <person name="Boisrame A."/>
            <person name="Boyer J."/>
            <person name="Cattolico L."/>
            <person name="Confanioleri F."/>
            <person name="de Daruvar A."/>
            <person name="Despons L."/>
            <person name="Fabre E."/>
            <person name="Fairhead C."/>
            <person name="Ferry-Dumazet H."/>
            <person name="Groppi A."/>
            <person name="Hantraye F."/>
            <person name="Hennequin C."/>
            <person name="Jauniaux N."/>
            <person name="Joyet P."/>
            <person name="Kachouri R."/>
            <person name="Kerrest A."/>
            <person name="Koszul R."/>
            <person name="Lemaire M."/>
            <person name="Lesur I."/>
            <person name="Ma L."/>
            <person name="Muller H."/>
            <person name="Nicaud J.M."/>
            <person name="Nikolski M."/>
            <person name="Oztas S."/>
            <person name="Ozier-Kalogeropoulos O."/>
            <person name="Pellenz S."/>
            <person name="Potier S."/>
            <person name="Richard G.F."/>
            <person name="Straub M.L."/>
            <person name="Suleau A."/>
            <person name="Swennene D."/>
            <person name="Tekaia F."/>
            <person name="Wesolowski-Louvel M."/>
            <person name="Westhof E."/>
            <person name="Wirth B."/>
            <person name="Zeniou-Meyer M."/>
            <person name="Zivanovic I."/>
            <person name="Bolotin-Fukuhara M."/>
            <person name="Thierry A."/>
            <person name="Bouchier C."/>
            <person name="Caudron B."/>
            <person name="Scarpelli C."/>
            <person name="Gaillardin C."/>
            <person name="Weissenbach J."/>
            <person name="Wincker P."/>
            <person name="Souciet J.L."/>
        </authorList>
    </citation>
    <scope>NUCLEOTIDE SEQUENCE [LARGE SCALE GENOMIC DNA]</scope>
    <source>
        <strain evidence="12">ATCC 8585 / CBS 2359 / DSM 70799 / NBRC 1267 / NRRL Y-1140 / WM37</strain>
    </source>
</reference>
<feature type="transmembrane region" description="Helical" evidence="9">
    <location>
        <begin position="579"/>
        <end position="604"/>
    </location>
</feature>
<dbReference type="InterPro" id="IPR036322">
    <property type="entry name" value="WD40_repeat_dom_sf"/>
</dbReference>
<keyword evidence="5 9" id="KW-1133">Transmembrane helix</keyword>
<evidence type="ECO:0000256" key="5">
    <source>
        <dbReference type="ARBA" id="ARBA00022989"/>
    </source>
</evidence>
<dbReference type="OMA" id="EFQFRPM"/>
<dbReference type="PANTHER" id="PTHR46378">
    <property type="entry name" value="STEROL REGULATORY ELEMENT-BINDING PROTEIN CLEAVAGE-ACTIVATING PROTEIN"/>
    <property type="match status" value="1"/>
</dbReference>
<dbReference type="PROSITE" id="PS50156">
    <property type="entry name" value="SSD"/>
    <property type="match status" value="1"/>
</dbReference>
<evidence type="ECO:0000313" key="11">
    <source>
        <dbReference type="EMBL" id="CAG99576.1"/>
    </source>
</evidence>
<comment type="subcellular location">
    <subcellularLocation>
        <location evidence="1">Endoplasmic reticulum membrane</location>
    </subcellularLocation>
    <subcellularLocation>
        <location evidence="2">Golgi apparatus membrane</location>
        <topology evidence="2">Multi-pass membrane protein</topology>
    </subcellularLocation>
</comment>
<dbReference type="KEGG" id="kla:KLLA0_E11925g"/>
<accession>Q6CNK0</accession>
<keyword evidence="12" id="KW-1185">Reference proteome</keyword>
<keyword evidence="6 9" id="KW-0472">Membrane</keyword>
<dbReference type="STRING" id="284590.Q6CNK0"/>
<dbReference type="AlphaFoldDB" id="Q6CNK0"/>
<evidence type="ECO:0000313" key="12">
    <source>
        <dbReference type="Proteomes" id="UP000000598"/>
    </source>
</evidence>
<keyword evidence="3 9" id="KW-0812">Transmembrane</keyword>
<dbReference type="eggNOG" id="KOG1933">
    <property type="taxonomic scope" value="Eukaryota"/>
</dbReference>
<dbReference type="PaxDb" id="284590-Q6CNK0"/>
<proteinExistence type="predicted"/>
<feature type="transmembrane region" description="Helical" evidence="9">
    <location>
        <begin position="294"/>
        <end position="312"/>
    </location>
</feature>
<feature type="domain" description="SSD" evidence="10">
    <location>
        <begin position="233"/>
        <end position="407"/>
    </location>
</feature>
<dbReference type="GeneID" id="2893972"/>
<feature type="transmembrane region" description="Helical" evidence="9">
    <location>
        <begin position="385"/>
        <end position="407"/>
    </location>
</feature>
<evidence type="ECO:0000256" key="4">
    <source>
        <dbReference type="ARBA" id="ARBA00022824"/>
    </source>
</evidence>
<dbReference type="InParanoid" id="Q6CNK0"/>
<evidence type="ECO:0000256" key="2">
    <source>
        <dbReference type="ARBA" id="ARBA00004653"/>
    </source>
</evidence>
<feature type="transmembrane region" description="Helical" evidence="9">
    <location>
        <begin position="262"/>
        <end position="288"/>
    </location>
</feature>
<evidence type="ECO:0000256" key="3">
    <source>
        <dbReference type="ARBA" id="ARBA00022692"/>
    </source>
</evidence>
<feature type="transmembrane region" description="Helical" evidence="9">
    <location>
        <begin position="231"/>
        <end position="250"/>
    </location>
</feature>
<keyword evidence="4" id="KW-0256">Endoplasmic reticulum</keyword>
<dbReference type="SUPFAM" id="SSF50978">
    <property type="entry name" value="WD40 repeat-like"/>
    <property type="match status" value="1"/>
</dbReference>
<dbReference type="RefSeq" id="XP_454489.1">
    <property type="nucleotide sequence ID" value="XM_454489.1"/>
</dbReference>
<sequence>MFIKVRFPPFLSQCVLSYPQVFIVIPLLITFLISYSPLVSKSSAYEASNTYLSRTLSTYGNVTGSSDYNYSLTKVILQPDDGSNALSKSFLIDSLAAQAKIMHNISDDVILHSPFDLWNNDIDLLRNDRSPMATVNGNLHKIPMFLFQGLVKVNGRVSFANRLSFTIMSQWDKNDVISSHLSQNVEEMNKIRNQSNFYIFTNGSTLLPQSQSSTSLENTEIFQFHISKLNGFDFLLILTIYSLIVSFFIYNMEHMKSVKSPFGISVAIIAQLILTLYTGKAVTCFFFKTSSDNIPWFLIYIPIMFASLSNLFKLTIEKKGTIFIEREPVFIQTSNDQTNTPPFLSSQQDFLNSMVKSNRDTLRTTLAMLILLVIITPFSRKVCCFFITALLTNLFLQITYFCAVLSLDHRRFTYNELLALNNDDSSSDLNVSLDRGLEETNSRWTAWIELFTELNEWLPKSPLLSRCSTLTAFYMLYLNTRFSSIRSSSSIFYKILRGKFFNFMTFSSPFTKVVFDKRFVSNELYRLSGSKISSSNVLLNDPVIVIKHNAKFQSLDGKTYKQIADMYNSSPMNTYKFDVYYFIEFSIFLLLILVSTLLVLQLIIRKLDHHNIKLYEINMEENKRKPSAKGTAFDTYTSSSSSSGPAYKQDLNKNVFHIKELSINGHELDIVDMATSKAPFVVSIGLDHKVLVWSPLSNPLPAPTEIPLPVKFWPVVYTTISNNGTYIAFFNNTGRITCWSRKTMSFIWNIKLESFDSKPPLEAFFRKKTVPGFMKRKDAPKTSYNNIGMERRGSAISLKSLVSVSSATFGSSGPGDASYENFNALSSDDENMDEFIFINASNLINVIDNQGNLKSQQITSSENRLKSCKRLVTPRMNERLVLCDEAGELYVSTVVNNKWRTRKLLVVRDRFNKGKGLMTPRSLRMKMGIPATPSDETLNDSCSSASTFESSETDNTLLLVPFVGMAVKKSGRFAELIDVQSGTSIKRIKVGDFIPGTLRVFHDQPTHCRFCGSASVATLSIAYTSMKNSLIMHSFQLESRTKTSICLRVERDPREIRCLGLESVVEKKYHLSNVDRWDVTENNTLIGIRRKPELIVANPEQKISSSSMLRSISACESDVDNKIYKRNNANCSAKRLSNFEIHNVWEGWTMDANGKVIFHEIPIGINGLLVNRIGPLKKFGTKSIVVGFGNIMKMFYLGHEEFILEADAAGVNEENSGLRFVNKRRERLVHKISPNYEVMSES</sequence>
<dbReference type="HOGENOM" id="CLU_264915_0_0_1"/>
<organism evidence="11 12">
    <name type="scientific">Kluyveromyces lactis (strain ATCC 8585 / CBS 2359 / DSM 70799 / NBRC 1267 / NRRL Y-1140 / WM37)</name>
    <name type="common">Yeast</name>
    <name type="synonym">Candida sphaerica</name>
    <dbReference type="NCBI Taxonomy" id="284590"/>
    <lineage>
        <taxon>Eukaryota</taxon>
        <taxon>Fungi</taxon>
        <taxon>Dikarya</taxon>
        <taxon>Ascomycota</taxon>
        <taxon>Saccharomycotina</taxon>
        <taxon>Saccharomycetes</taxon>
        <taxon>Saccharomycetales</taxon>
        <taxon>Saccharomycetaceae</taxon>
        <taxon>Kluyveromyces</taxon>
    </lineage>
</organism>
<dbReference type="GO" id="GO:0032936">
    <property type="term" value="C:SREBP-SCAP complex"/>
    <property type="evidence" value="ECO:0007669"/>
    <property type="project" value="TreeGrafter"/>
</dbReference>
<dbReference type="PANTHER" id="PTHR46378:SF1">
    <property type="entry name" value="STEROL REGULATORY ELEMENT-BINDING PROTEIN CLEAVAGE-ACTIVATING PROTEIN"/>
    <property type="match status" value="1"/>
</dbReference>
<dbReference type="InterPro" id="IPR000731">
    <property type="entry name" value="SSD"/>
</dbReference>
<evidence type="ECO:0000256" key="8">
    <source>
        <dbReference type="SAM" id="MobiDB-lite"/>
    </source>
</evidence>
<dbReference type="Proteomes" id="UP000000598">
    <property type="component" value="Chromosome E"/>
</dbReference>
<evidence type="ECO:0000256" key="6">
    <source>
        <dbReference type="ARBA" id="ARBA00023136"/>
    </source>
</evidence>
<dbReference type="GO" id="GO:0005789">
    <property type="term" value="C:endoplasmic reticulum membrane"/>
    <property type="evidence" value="ECO:0007669"/>
    <property type="project" value="UniProtKB-SubCell"/>
</dbReference>
<feature type="region of interest" description="Disordered" evidence="8">
    <location>
        <begin position="626"/>
        <end position="645"/>
    </location>
</feature>
<protein>
    <submittedName>
        <fullName evidence="11">KLLA0E11925p</fullName>
    </submittedName>
</protein>
<gene>
    <name evidence="11" type="ORF">KLLA0_E11925g</name>
</gene>
<evidence type="ECO:0000256" key="1">
    <source>
        <dbReference type="ARBA" id="ARBA00004586"/>
    </source>
</evidence>
<dbReference type="GO" id="GO:0045540">
    <property type="term" value="P:regulation of cholesterol biosynthetic process"/>
    <property type="evidence" value="ECO:0007669"/>
    <property type="project" value="TreeGrafter"/>
</dbReference>
<dbReference type="InterPro" id="IPR030225">
    <property type="entry name" value="SCAP"/>
</dbReference>
<keyword evidence="7" id="KW-0325">Glycoprotein</keyword>
<name>Q6CNK0_KLULA</name>
<evidence type="ECO:0000259" key="10">
    <source>
        <dbReference type="PROSITE" id="PS50156"/>
    </source>
</evidence>
<dbReference type="GO" id="GO:0032934">
    <property type="term" value="F:sterol binding"/>
    <property type="evidence" value="ECO:0007669"/>
    <property type="project" value="InterPro"/>
</dbReference>
<dbReference type="GO" id="GO:0000139">
    <property type="term" value="C:Golgi membrane"/>
    <property type="evidence" value="ECO:0007669"/>
    <property type="project" value="UniProtKB-SubCell"/>
</dbReference>
<dbReference type="GO" id="GO:0032933">
    <property type="term" value="P:SREBP signaling pathway"/>
    <property type="evidence" value="ECO:0007669"/>
    <property type="project" value="InterPro"/>
</dbReference>
<dbReference type="EMBL" id="CR382125">
    <property type="protein sequence ID" value="CAG99576.1"/>
    <property type="molecule type" value="Genomic_DNA"/>
</dbReference>